<evidence type="ECO:0000256" key="5">
    <source>
        <dbReference type="ARBA" id="ARBA00022949"/>
    </source>
</evidence>
<comment type="subcellular location">
    <subcellularLocation>
        <location evidence="1">Cell junction</location>
    </subcellularLocation>
</comment>
<dbReference type="PROSITE" id="PS50176">
    <property type="entry name" value="ARM_REPEAT"/>
    <property type="match status" value="2"/>
</dbReference>
<comment type="similarity">
    <text evidence="2">Belongs to the beta-catenin family.</text>
</comment>
<evidence type="ECO:0000256" key="2">
    <source>
        <dbReference type="ARBA" id="ARBA00005462"/>
    </source>
</evidence>
<evidence type="ECO:0000256" key="7">
    <source>
        <dbReference type="SAM" id="MobiDB-lite"/>
    </source>
</evidence>
<keyword evidence="3" id="KW-0677">Repeat</keyword>
<evidence type="ECO:0000313" key="9">
    <source>
        <dbReference type="Proteomes" id="UP000265100"/>
    </source>
</evidence>
<feature type="region of interest" description="Disordered" evidence="7">
    <location>
        <begin position="119"/>
        <end position="162"/>
    </location>
</feature>
<dbReference type="InterPro" id="IPR000225">
    <property type="entry name" value="Armadillo"/>
</dbReference>
<dbReference type="PANTHER" id="PTHR10372:SF1">
    <property type="entry name" value="PLAKOPHILIN-3"/>
    <property type="match status" value="1"/>
</dbReference>
<dbReference type="InterPro" id="IPR016024">
    <property type="entry name" value="ARM-type_fold"/>
</dbReference>
<dbReference type="InterPro" id="IPR028435">
    <property type="entry name" value="Plakophilin/d_Catenin"/>
</dbReference>
<dbReference type="PANTHER" id="PTHR10372">
    <property type="entry name" value="PLAKOPHILLIN-RELATED"/>
    <property type="match status" value="1"/>
</dbReference>
<name>A0AAX7TT41_ASTCA</name>
<evidence type="ECO:0000256" key="4">
    <source>
        <dbReference type="ARBA" id="ARBA00022889"/>
    </source>
</evidence>
<keyword evidence="4" id="KW-0130">Cell adhesion</keyword>
<dbReference type="Ensembl" id="ENSACLT00000070049.1">
    <property type="protein sequence ID" value="ENSACLP00000056731.1"/>
    <property type="gene ID" value="ENSACLG00000000566.2"/>
</dbReference>
<dbReference type="Gene3D" id="1.25.10.10">
    <property type="entry name" value="Leucine-rich Repeat Variant"/>
    <property type="match status" value="2"/>
</dbReference>
<keyword evidence="9" id="KW-1185">Reference proteome</keyword>
<proteinExistence type="inferred from homology"/>
<evidence type="ECO:0000256" key="1">
    <source>
        <dbReference type="ARBA" id="ARBA00004282"/>
    </source>
</evidence>
<keyword evidence="5" id="KW-0965">Cell junction</keyword>
<dbReference type="GO" id="GO:0005634">
    <property type="term" value="C:nucleus"/>
    <property type="evidence" value="ECO:0007669"/>
    <property type="project" value="TreeGrafter"/>
</dbReference>
<dbReference type="AlphaFoldDB" id="A0AAX7TT41"/>
<dbReference type="InterPro" id="IPR011989">
    <property type="entry name" value="ARM-like"/>
</dbReference>
<dbReference type="GO" id="GO:0005912">
    <property type="term" value="C:adherens junction"/>
    <property type="evidence" value="ECO:0007669"/>
    <property type="project" value="TreeGrafter"/>
</dbReference>
<feature type="compositionally biased region" description="Low complexity" evidence="7">
    <location>
        <begin position="124"/>
        <end position="134"/>
    </location>
</feature>
<reference evidence="8" key="2">
    <citation type="submission" date="2025-08" db="UniProtKB">
        <authorList>
            <consortium name="Ensembl"/>
        </authorList>
    </citation>
    <scope>IDENTIFICATION</scope>
</reference>
<feature type="repeat" description="ARM" evidence="6">
    <location>
        <begin position="386"/>
        <end position="428"/>
    </location>
</feature>
<reference evidence="8" key="1">
    <citation type="submission" date="2018-05" db="EMBL/GenBank/DDBJ databases">
        <authorList>
            <person name="Datahose"/>
        </authorList>
    </citation>
    <scope>NUCLEOTIDE SEQUENCE</scope>
</reference>
<dbReference type="GO" id="GO:0098609">
    <property type="term" value="P:cell-cell adhesion"/>
    <property type="evidence" value="ECO:0007669"/>
    <property type="project" value="InterPro"/>
</dbReference>
<protein>
    <recommendedName>
        <fullName evidence="10">Plakophilin 3b</fullName>
    </recommendedName>
</protein>
<feature type="repeat" description="ARM" evidence="6">
    <location>
        <begin position="344"/>
        <end position="386"/>
    </location>
</feature>
<evidence type="ECO:0000256" key="6">
    <source>
        <dbReference type="PROSITE-ProRule" id="PRU00259"/>
    </source>
</evidence>
<dbReference type="GeneTree" id="ENSGT00940000159515"/>
<evidence type="ECO:0000313" key="8">
    <source>
        <dbReference type="Ensembl" id="ENSACLP00000056731.1"/>
    </source>
</evidence>
<feature type="region of interest" description="Disordered" evidence="7">
    <location>
        <begin position="48"/>
        <end position="71"/>
    </location>
</feature>
<dbReference type="Pfam" id="PF00514">
    <property type="entry name" value="Arm"/>
    <property type="match status" value="2"/>
</dbReference>
<dbReference type="SMART" id="SM00185">
    <property type="entry name" value="ARM"/>
    <property type="match status" value="3"/>
</dbReference>
<dbReference type="Proteomes" id="UP000265100">
    <property type="component" value="Chromosome 1"/>
</dbReference>
<dbReference type="GO" id="GO:0005886">
    <property type="term" value="C:plasma membrane"/>
    <property type="evidence" value="ECO:0007669"/>
    <property type="project" value="TreeGrafter"/>
</dbReference>
<evidence type="ECO:0008006" key="10">
    <source>
        <dbReference type="Google" id="ProtNLM"/>
    </source>
</evidence>
<sequence length="588" mass="64147">MNVGIPEGCFLSALQPNSSCTAYVVPSDGPSPDPVAKARRVREQVRMRLAERKSSSLSRLEGSTDPPEMKSYGHAQGFSSRSMINTPSRVMAVPTVPLPASGFSSRSAVDTTSRLTHKGAAVLQSSSQTSQVYSRSRRSKSLTQGEHEALPVTSSGRLENPLLSLPAPPPGTLRRSLSGILAQEKGCWQEEELPQQYTYKGPSHRTISRITNRQQHYQQQQSSSLGQEGWVGNGRGVPTGGDTWGTQWHHQQQQQQQHVSRTSGTIHRAASLRSLRSVGKGVDVFDGASIHSNDPLGEMQNLDMPTAVKYLSESDAHLQVVGAAFVQHQCFHSRDAKHQVRVLQGVPALVQLFSSDNQEVKRYATAATRNLIYESAENKVALIDAGGLTPLISLLNEPDEELRKTITGVLWNLSSRDNLKEKLSREALPVLTQKVLIPLCRSIPLSPSERDIFNSTTGCLRPLSGLLRNLARHATDKQHMAKNMVGLLVSKLPADGLQKMPSSDVVVNLCGALNHLVTCSSSAARDVCHFNGIPKLVGIKTSHDSSSGSQKAARAASTVLCNMFQYKKLHRDYRLKGFGKRDFADGSF</sequence>
<reference evidence="8" key="3">
    <citation type="submission" date="2025-09" db="UniProtKB">
        <authorList>
            <consortium name="Ensembl"/>
        </authorList>
    </citation>
    <scope>IDENTIFICATION</scope>
</reference>
<dbReference type="GO" id="GO:0005737">
    <property type="term" value="C:cytoplasm"/>
    <property type="evidence" value="ECO:0007669"/>
    <property type="project" value="TreeGrafter"/>
</dbReference>
<dbReference type="SUPFAM" id="SSF48371">
    <property type="entry name" value="ARM repeat"/>
    <property type="match status" value="1"/>
</dbReference>
<accession>A0AAX7TT41</accession>
<evidence type="ECO:0000256" key="3">
    <source>
        <dbReference type="ARBA" id="ARBA00022737"/>
    </source>
</evidence>
<organism evidence="8 9">
    <name type="scientific">Astatotilapia calliptera</name>
    <name type="common">Eastern happy</name>
    <name type="synonym">Chromis callipterus</name>
    <dbReference type="NCBI Taxonomy" id="8154"/>
    <lineage>
        <taxon>Eukaryota</taxon>
        <taxon>Metazoa</taxon>
        <taxon>Chordata</taxon>
        <taxon>Craniata</taxon>
        <taxon>Vertebrata</taxon>
        <taxon>Euteleostomi</taxon>
        <taxon>Actinopterygii</taxon>
        <taxon>Neopterygii</taxon>
        <taxon>Teleostei</taxon>
        <taxon>Neoteleostei</taxon>
        <taxon>Acanthomorphata</taxon>
        <taxon>Ovalentaria</taxon>
        <taxon>Cichlomorphae</taxon>
        <taxon>Cichliformes</taxon>
        <taxon>Cichlidae</taxon>
        <taxon>African cichlids</taxon>
        <taxon>Pseudocrenilabrinae</taxon>
        <taxon>Haplochromini</taxon>
        <taxon>Astatotilapia</taxon>
    </lineage>
</organism>